<protein>
    <submittedName>
        <fullName evidence="1">Uncharacterized protein</fullName>
    </submittedName>
</protein>
<dbReference type="EMBL" id="CP031222">
    <property type="protein sequence ID" value="AXI02154.1"/>
    <property type="molecule type" value="Genomic_DNA"/>
</dbReference>
<dbReference type="AlphaFoldDB" id="A0A345P4E5"/>
<sequence length="62" mass="7461">MLQCNLFLWVSDFQPGVHRFFIFLPQFKTKEHNWSAGYSTVLPINFILNYRPEVIKMINELQ</sequence>
<dbReference type="Proteomes" id="UP000253940">
    <property type="component" value="Chromosome"/>
</dbReference>
<proteinExistence type="predicted"/>
<evidence type="ECO:0000313" key="2">
    <source>
        <dbReference type="Proteomes" id="UP000253940"/>
    </source>
</evidence>
<gene>
    <name evidence="1" type="ORF">HYN46_04365</name>
</gene>
<dbReference type="KEGG" id="mbah:HYN46_04365"/>
<evidence type="ECO:0000313" key="1">
    <source>
        <dbReference type="EMBL" id="AXI02154.1"/>
    </source>
</evidence>
<keyword evidence="2" id="KW-1185">Reference proteome</keyword>
<name>A0A345P4E5_9GAMM</name>
<organism evidence="1 2">
    <name type="scientific">Aquirhabdus parva</name>
    <dbReference type="NCBI Taxonomy" id="2283318"/>
    <lineage>
        <taxon>Bacteria</taxon>
        <taxon>Pseudomonadati</taxon>
        <taxon>Pseudomonadota</taxon>
        <taxon>Gammaproteobacteria</taxon>
        <taxon>Moraxellales</taxon>
        <taxon>Moraxellaceae</taxon>
        <taxon>Aquirhabdus</taxon>
    </lineage>
</organism>
<reference evidence="1 2" key="1">
    <citation type="submission" date="2018-07" db="EMBL/GenBank/DDBJ databases">
        <title>Genome sequencing of Moraxellaceae gen. HYN0046.</title>
        <authorList>
            <person name="Kim M."/>
            <person name="Yi H."/>
        </authorList>
    </citation>
    <scope>NUCLEOTIDE SEQUENCE [LARGE SCALE GENOMIC DNA]</scope>
    <source>
        <strain evidence="1 2">HYN0046</strain>
    </source>
</reference>
<accession>A0A345P4E5</accession>